<dbReference type="Pfam" id="PF22263">
    <property type="entry name" value="DUF6951"/>
    <property type="match status" value="1"/>
</dbReference>
<sequence length="113" mass="11965">MTTVKISAGACGFVTLVKANKGDKRTVCIEMESDCDSVADLACILEQMDPLGLKEILSTNPGKNRVFQVATEKLPHSACPVPVAIIKAAEVALGLNVPSSVSIEFECEPEDES</sequence>
<gene>
    <name evidence="1" type="ordered locus">Desti_0871</name>
</gene>
<dbReference type="AlphaFoldDB" id="I4C203"/>
<dbReference type="KEGG" id="dti:Desti_0871"/>
<dbReference type="InterPro" id="IPR054227">
    <property type="entry name" value="DUF6951"/>
</dbReference>
<dbReference type="OrthoDB" id="1807880at2"/>
<dbReference type="HOGENOM" id="CLU_176722_0_0_7"/>
<accession>I4C203</accession>
<reference evidence="2" key="1">
    <citation type="submission" date="2012-06" db="EMBL/GenBank/DDBJ databases">
        <title>Complete sequence of chromosome of Desulfomonile tiedjei DSM 6799.</title>
        <authorList>
            <person name="Lucas S."/>
            <person name="Copeland A."/>
            <person name="Lapidus A."/>
            <person name="Glavina del Rio T."/>
            <person name="Dalin E."/>
            <person name="Tice H."/>
            <person name="Bruce D."/>
            <person name="Goodwin L."/>
            <person name="Pitluck S."/>
            <person name="Peters L."/>
            <person name="Ovchinnikova G."/>
            <person name="Zeytun A."/>
            <person name="Lu M."/>
            <person name="Kyrpides N."/>
            <person name="Mavromatis K."/>
            <person name="Ivanova N."/>
            <person name="Brettin T."/>
            <person name="Detter J.C."/>
            <person name="Han C."/>
            <person name="Larimer F."/>
            <person name="Land M."/>
            <person name="Hauser L."/>
            <person name="Markowitz V."/>
            <person name="Cheng J.-F."/>
            <person name="Hugenholtz P."/>
            <person name="Woyke T."/>
            <person name="Wu D."/>
            <person name="Spring S."/>
            <person name="Schroeder M."/>
            <person name="Brambilla E."/>
            <person name="Klenk H.-P."/>
            <person name="Eisen J.A."/>
        </authorList>
    </citation>
    <scope>NUCLEOTIDE SEQUENCE [LARGE SCALE GENOMIC DNA]</scope>
    <source>
        <strain evidence="2">ATCC 49306 / DSM 6799 / DCB-1</strain>
    </source>
</reference>
<dbReference type="eggNOG" id="ENOG50331XD">
    <property type="taxonomic scope" value="Bacteria"/>
</dbReference>
<protein>
    <submittedName>
        <fullName evidence="1">Uncharacterized protein</fullName>
    </submittedName>
</protein>
<keyword evidence="2" id="KW-1185">Reference proteome</keyword>
<organism evidence="1 2">
    <name type="scientific">Desulfomonile tiedjei (strain ATCC 49306 / DSM 6799 / DCB-1)</name>
    <dbReference type="NCBI Taxonomy" id="706587"/>
    <lineage>
        <taxon>Bacteria</taxon>
        <taxon>Pseudomonadati</taxon>
        <taxon>Thermodesulfobacteriota</taxon>
        <taxon>Desulfomonilia</taxon>
        <taxon>Desulfomonilales</taxon>
        <taxon>Desulfomonilaceae</taxon>
        <taxon>Desulfomonile</taxon>
    </lineage>
</organism>
<dbReference type="Proteomes" id="UP000006055">
    <property type="component" value="Chromosome"/>
</dbReference>
<dbReference type="EMBL" id="CP003360">
    <property type="protein sequence ID" value="AFM23594.1"/>
    <property type="molecule type" value="Genomic_DNA"/>
</dbReference>
<dbReference type="RefSeq" id="WP_014808750.1">
    <property type="nucleotide sequence ID" value="NC_018025.1"/>
</dbReference>
<evidence type="ECO:0000313" key="2">
    <source>
        <dbReference type="Proteomes" id="UP000006055"/>
    </source>
</evidence>
<evidence type="ECO:0000313" key="1">
    <source>
        <dbReference type="EMBL" id="AFM23594.1"/>
    </source>
</evidence>
<proteinExistence type="predicted"/>
<dbReference type="STRING" id="706587.Desti_0871"/>
<name>I4C203_DESTA</name>